<evidence type="ECO:0000313" key="2">
    <source>
        <dbReference type="Proteomes" id="UP000018680"/>
    </source>
</evidence>
<proteinExistence type="predicted"/>
<organism evidence="1 2">
    <name type="scientific">Salinispira pacifica</name>
    <dbReference type="NCBI Taxonomy" id="1307761"/>
    <lineage>
        <taxon>Bacteria</taxon>
        <taxon>Pseudomonadati</taxon>
        <taxon>Spirochaetota</taxon>
        <taxon>Spirochaetia</taxon>
        <taxon>Spirochaetales</taxon>
        <taxon>Spirochaetaceae</taxon>
        <taxon>Salinispira</taxon>
    </lineage>
</organism>
<protein>
    <submittedName>
        <fullName evidence="1">Uncharacterized protein</fullName>
    </submittedName>
</protein>
<dbReference type="EMBL" id="CP006939">
    <property type="protein sequence ID" value="AHC15875.1"/>
    <property type="molecule type" value="Genomic_DNA"/>
</dbReference>
<reference evidence="1 2" key="1">
    <citation type="journal article" date="2015" name="Stand. Genomic Sci.">
        <title>Complete genome sequence and description of Salinispira pacifica gen. nov., sp. nov., a novel spirochaete isolated form a hypersaline microbial mat.</title>
        <authorList>
            <person name="Ben Hania W."/>
            <person name="Joseph M."/>
            <person name="Schumann P."/>
            <person name="Bunk B."/>
            <person name="Fiebig A."/>
            <person name="Sproer C."/>
            <person name="Klenk H.P."/>
            <person name="Fardeau M.L."/>
            <person name="Spring S."/>
        </authorList>
    </citation>
    <scope>NUCLEOTIDE SEQUENCE [LARGE SCALE GENOMIC DNA]</scope>
    <source>
        <strain evidence="1 2">L21-RPul-D2</strain>
    </source>
</reference>
<name>V5WJP6_9SPIO</name>
<dbReference type="Proteomes" id="UP000018680">
    <property type="component" value="Chromosome"/>
</dbReference>
<accession>V5WJP6</accession>
<evidence type="ECO:0000313" key="1">
    <source>
        <dbReference type="EMBL" id="AHC15875.1"/>
    </source>
</evidence>
<dbReference type="KEGG" id="slr:L21SP2_2523"/>
<sequence>MTISPRKEKYLRFYRLFSAKQGMKYRFVLIFVSFIEIMHS</sequence>
<keyword evidence="2" id="KW-1185">Reference proteome</keyword>
<gene>
    <name evidence="1" type="ORF">L21SP2_2523</name>
</gene>
<dbReference type="HOGENOM" id="CLU_3296282_0_0_12"/>
<dbReference type="STRING" id="1307761.L21SP2_2523"/>
<dbReference type="AlphaFoldDB" id="V5WJP6"/>